<reference evidence="7 8" key="1">
    <citation type="submission" date="2020-06" db="EMBL/GenBank/DDBJ databases">
        <title>WGS assembly of Ceratodon purpureus strain R40.</title>
        <authorList>
            <person name="Carey S.B."/>
            <person name="Jenkins J."/>
            <person name="Shu S."/>
            <person name="Lovell J.T."/>
            <person name="Sreedasyam A."/>
            <person name="Maumus F."/>
            <person name="Tiley G.P."/>
            <person name="Fernandez-Pozo N."/>
            <person name="Barry K."/>
            <person name="Chen C."/>
            <person name="Wang M."/>
            <person name="Lipzen A."/>
            <person name="Daum C."/>
            <person name="Saski C.A."/>
            <person name="Payton A.C."/>
            <person name="Mcbreen J.C."/>
            <person name="Conrad R.E."/>
            <person name="Kollar L.M."/>
            <person name="Olsson S."/>
            <person name="Huttunen S."/>
            <person name="Landis J.B."/>
            <person name="Wickett N.J."/>
            <person name="Johnson M.G."/>
            <person name="Rensing S.A."/>
            <person name="Grimwood J."/>
            <person name="Schmutz J."/>
            <person name="Mcdaniel S.F."/>
        </authorList>
    </citation>
    <scope>NUCLEOTIDE SEQUENCE [LARGE SCALE GENOMIC DNA]</scope>
    <source>
        <strain evidence="7 8">R40</strain>
    </source>
</reference>
<evidence type="ECO:0000256" key="2">
    <source>
        <dbReference type="ARBA" id="ARBA00008707"/>
    </source>
</evidence>
<accession>A0A8T0HE57</accession>
<comment type="caution">
    <text evidence="7">The sequence shown here is derived from an EMBL/GenBank/DDBJ whole genome shotgun (WGS) entry which is preliminary data.</text>
</comment>
<dbReference type="PANTHER" id="PTHR31621">
    <property type="entry name" value="PROTEIN DMP3"/>
    <property type="match status" value="1"/>
</dbReference>
<dbReference type="GO" id="GO:0010256">
    <property type="term" value="P:endomembrane system organization"/>
    <property type="evidence" value="ECO:0007669"/>
    <property type="project" value="TreeGrafter"/>
</dbReference>
<evidence type="ECO:0000256" key="6">
    <source>
        <dbReference type="SAM" id="MobiDB-lite"/>
    </source>
</evidence>
<dbReference type="Pfam" id="PF05078">
    <property type="entry name" value="DUF679"/>
    <property type="match status" value="2"/>
</dbReference>
<feature type="region of interest" description="Disordered" evidence="6">
    <location>
        <begin position="49"/>
        <end position="103"/>
    </location>
</feature>
<dbReference type="PANTHER" id="PTHR31621:SF37">
    <property type="entry name" value="OS01G0882400 PROTEIN"/>
    <property type="match status" value="1"/>
</dbReference>
<dbReference type="EMBL" id="CM026427">
    <property type="protein sequence ID" value="KAG0568947.1"/>
    <property type="molecule type" value="Genomic_DNA"/>
</dbReference>
<evidence type="ECO:0000256" key="1">
    <source>
        <dbReference type="ARBA" id="ARBA00004141"/>
    </source>
</evidence>
<proteinExistence type="inferred from homology"/>
<dbReference type="Proteomes" id="UP000822688">
    <property type="component" value="Chromosome 6"/>
</dbReference>
<name>A0A8T0HE57_CERPU</name>
<feature type="compositionally biased region" description="Basic and acidic residues" evidence="6">
    <location>
        <begin position="78"/>
        <end position="88"/>
    </location>
</feature>
<evidence type="ECO:0000256" key="3">
    <source>
        <dbReference type="ARBA" id="ARBA00022692"/>
    </source>
</evidence>
<feature type="compositionally biased region" description="Basic and acidic residues" evidence="6">
    <location>
        <begin position="1"/>
        <end position="20"/>
    </location>
</feature>
<dbReference type="GO" id="GO:0016020">
    <property type="term" value="C:membrane"/>
    <property type="evidence" value="ECO:0007669"/>
    <property type="project" value="UniProtKB-SubCell"/>
</dbReference>
<feature type="compositionally biased region" description="Low complexity" evidence="6">
    <location>
        <begin position="1106"/>
        <end position="1116"/>
    </location>
</feature>
<evidence type="ECO:0000313" key="7">
    <source>
        <dbReference type="EMBL" id="KAG0568947.1"/>
    </source>
</evidence>
<evidence type="ECO:0000256" key="4">
    <source>
        <dbReference type="ARBA" id="ARBA00022989"/>
    </source>
</evidence>
<evidence type="ECO:0000256" key="5">
    <source>
        <dbReference type="ARBA" id="ARBA00023136"/>
    </source>
</evidence>
<feature type="region of interest" description="Disordered" evidence="6">
    <location>
        <begin position="1"/>
        <end position="26"/>
    </location>
</feature>
<feature type="region of interest" description="Disordered" evidence="6">
    <location>
        <begin position="1102"/>
        <end position="1142"/>
    </location>
</feature>
<keyword evidence="4" id="KW-1133">Transmembrane helix</keyword>
<keyword evidence="8" id="KW-1185">Reference proteome</keyword>
<sequence length="1142" mass="120622">MGEPNKGHDPEKGLLPDDPRPSLSEGITSVFSKAGEGITNAFSKAGGGILDAGKKVGEGARGLVPHDDGQKKKKDRSQKKNPDRAKAEKKFHKGFKPIPREEPKDTNIVGNITKLLPANTFLMFQTLAPLATNDGNCGKPEIIMTSIMLIILASTCMLVCFTDTIQFNGKVYHGLVTWSGLWNPSFKGDPAFIDLRTYELKLAQFYADRRHYKADKRRAAQHGLPTPARPVEPMKPNGPHIMGSTYSSGNSQYELKFTDFLHAVLSAAAFATLTMLTNPVSTCFYPDIPSTVVKTLPLLVGFVISAIFAFSPPARNGIAHPLSPKVPSVTDNYKPPDPKGVVHGPQLPPKPPGKDDAVKPNNQKPDDDDDDDDSLTGSAKRIFGKLFSSSDHDDRSPPAHHAGHGPLEGMKSFTSGLFNKYEHELKEGAAKVVHNLGDEMKKEASHLLGRDGPGVTQSNKEFHLPTLAQIQEVAKSPGHAEALMAGLMSVAGAGHPASPGVTQSNTEFHMPTMAQIQEVAKSPHAEALMAGLMSVAGAGHPALAAAAHAAQSAYTQGAKDAVLQIHQDIKTATSAPLAGLSRQTSMALSRANSMLQSAGSSLSLPSIHDAHDALFHQAAQVLQQSGLVSPSPHGSEAATVALAAGKALMQAGFQPGGLSPQALALNAYGNLNLNAANALIKDAGSLALQGGKSLTDVQDELARQQSAFTQGLNAQLQTLYNPATSVAEGFTGFIHNGSQTLNQIQDQVAQQQAAISQGAFAANLASMVARETGTFLQEGADHGITGVQDELARQKAAVVQRVDTQVQSIAQPVSSLAQNVTSLAQQGSQAVGNVKDDMMKQKAVLTQELNTQVQALSTPATSVAQDIAALRTPGSQALTLTQAREAASQKLVDGLNSQFAASLAQGMARGMSMRMHAMTPVQEHISDVQQQFQSAYQPATSVAIDVATLLQMGSQMHTQLANQAQSAFSQGLNADQFAQPMQTAQQVVETHLRRLASLPPQSPSQFTAAMFSAAQPAASVTINTLVDSRPVQQMAESSQSLGPIIEDVTDAASTGQRAVSQAFAAAPSFAQMRNASSEIVASTSDAAGQALATASARIWRERPESTEISDAISIEEITSESETEGRSDRFRAGPSSSMKKSL</sequence>
<evidence type="ECO:0000313" key="8">
    <source>
        <dbReference type="Proteomes" id="UP000822688"/>
    </source>
</evidence>
<feature type="region of interest" description="Disordered" evidence="6">
    <location>
        <begin position="322"/>
        <end position="408"/>
    </location>
</feature>
<feature type="compositionally biased region" description="Basic and acidic residues" evidence="6">
    <location>
        <begin position="52"/>
        <end position="70"/>
    </location>
</feature>
<organism evidence="7 8">
    <name type="scientific">Ceratodon purpureus</name>
    <name type="common">Fire moss</name>
    <name type="synonym">Dicranum purpureum</name>
    <dbReference type="NCBI Taxonomy" id="3225"/>
    <lineage>
        <taxon>Eukaryota</taxon>
        <taxon>Viridiplantae</taxon>
        <taxon>Streptophyta</taxon>
        <taxon>Embryophyta</taxon>
        <taxon>Bryophyta</taxon>
        <taxon>Bryophytina</taxon>
        <taxon>Bryopsida</taxon>
        <taxon>Dicranidae</taxon>
        <taxon>Pseudoditrichales</taxon>
        <taxon>Ditrichaceae</taxon>
        <taxon>Ceratodon</taxon>
    </lineage>
</organism>
<comment type="similarity">
    <text evidence="2">Belongs to the plant DMP1 protein family.</text>
</comment>
<protein>
    <submittedName>
        <fullName evidence="7">Uncharacterized protein</fullName>
    </submittedName>
</protein>
<keyword evidence="3" id="KW-0812">Transmembrane</keyword>
<dbReference type="InterPro" id="IPR007770">
    <property type="entry name" value="DMP"/>
</dbReference>
<comment type="subcellular location">
    <subcellularLocation>
        <location evidence="1">Membrane</location>
        <topology evidence="1">Multi-pass membrane protein</topology>
    </subcellularLocation>
</comment>
<gene>
    <name evidence="7" type="ORF">KC19_6G054100</name>
</gene>
<dbReference type="AlphaFoldDB" id="A0A8T0HE57"/>
<dbReference type="GO" id="GO:0005737">
    <property type="term" value="C:cytoplasm"/>
    <property type="evidence" value="ECO:0007669"/>
    <property type="project" value="UniProtKB-ARBA"/>
</dbReference>
<keyword evidence="5" id="KW-0472">Membrane</keyword>